<dbReference type="EMBL" id="DRUB01000113">
    <property type="protein sequence ID" value="HHR96340.1"/>
    <property type="molecule type" value="Genomic_DNA"/>
</dbReference>
<dbReference type="GO" id="GO:0004022">
    <property type="term" value="F:alcohol dehydrogenase (NAD+) activity"/>
    <property type="evidence" value="ECO:0007669"/>
    <property type="project" value="TreeGrafter"/>
</dbReference>
<dbReference type="InterPro" id="IPR011032">
    <property type="entry name" value="GroES-like_sf"/>
</dbReference>
<dbReference type="PANTHER" id="PTHR42940:SF8">
    <property type="entry name" value="VACUOLAR PROTEIN SORTING-ASSOCIATED PROTEIN 11"/>
    <property type="match status" value="1"/>
</dbReference>
<protein>
    <submittedName>
        <fullName evidence="8">Zinc-binding alcohol dehydrogenase family protein</fullName>
        <ecNumber evidence="8">1.-.-.-</ecNumber>
    </submittedName>
</protein>
<dbReference type="Gene3D" id="3.90.180.10">
    <property type="entry name" value="Medium-chain alcohol dehydrogenases, catalytic domain"/>
    <property type="match status" value="1"/>
</dbReference>
<sequence>MKAALLREIAEIKIEGVSRKYPELQWREEPLDIVDISIPMVLNSQVLINVESCGVCYTDIDIVEGRVKCRLPIVLGHQIVGRVAEVGRDVYGVSIGDRVGVAWIGWSCGRCSYCLNGFENLCYGFKATGCDLDGGYAEYTVAFASYIYRLPNNVEAEKLAPLMCAGSIGYRAYRLADIPDGARVGLFGFGSSAHIVIQIIRALKPSVEIYVFSRGLEHRELAKRLGADWVGHPSEDPPKKINRAIDFTPIGETVARAMELLDRGGKLIINAIRKQTPITLDYAKHLWEEKEVKSVANVSRSDVREFIEFIKRHSIEIHIQSYRLEEANKALRDLKAAKTKGAPVLKIH</sequence>
<evidence type="ECO:0000259" key="7">
    <source>
        <dbReference type="Pfam" id="PF08240"/>
    </source>
</evidence>
<evidence type="ECO:0000313" key="9">
    <source>
        <dbReference type="EMBL" id="HHR96340.1"/>
    </source>
</evidence>
<evidence type="ECO:0000259" key="6">
    <source>
        <dbReference type="Pfam" id="PF00107"/>
    </source>
</evidence>
<dbReference type="SUPFAM" id="SSF51735">
    <property type="entry name" value="NAD(P)-binding Rossmann-fold domains"/>
    <property type="match status" value="1"/>
</dbReference>
<dbReference type="InterPro" id="IPR013149">
    <property type="entry name" value="ADH-like_C"/>
</dbReference>
<dbReference type="Pfam" id="PF08240">
    <property type="entry name" value="ADH_N"/>
    <property type="match status" value="1"/>
</dbReference>
<dbReference type="Pfam" id="PF00107">
    <property type="entry name" value="ADH_zinc_N"/>
    <property type="match status" value="1"/>
</dbReference>
<proteinExistence type="inferred from homology"/>
<dbReference type="GO" id="GO:0005737">
    <property type="term" value="C:cytoplasm"/>
    <property type="evidence" value="ECO:0007669"/>
    <property type="project" value="TreeGrafter"/>
</dbReference>
<comment type="similarity">
    <text evidence="2">Belongs to the zinc-containing alcohol dehydrogenase family.</text>
</comment>
<evidence type="ECO:0000256" key="3">
    <source>
        <dbReference type="ARBA" id="ARBA00022723"/>
    </source>
</evidence>
<dbReference type="InterPro" id="IPR013154">
    <property type="entry name" value="ADH-like_N"/>
</dbReference>
<gene>
    <name evidence="9" type="ORF">ENL47_05915</name>
    <name evidence="8" type="ORF">ENM84_00950</name>
</gene>
<keyword evidence="5 8" id="KW-0560">Oxidoreductase</keyword>
<evidence type="ECO:0000256" key="5">
    <source>
        <dbReference type="ARBA" id="ARBA00023002"/>
    </source>
</evidence>
<name>A0A7C5TK18_9CREN</name>
<keyword evidence="3" id="KW-0479">Metal-binding</keyword>
<keyword evidence="4" id="KW-0862">Zinc</keyword>
<organism evidence="8">
    <name type="scientific">Ignisphaera aggregans</name>
    <dbReference type="NCBI Taxonomy" id="334771"/>
    <lineage>
        <taxon>Archaea</taxon>
        <taxon>Thermoproteota</taxon>
        <taxon>Thermoprotei</taxon>
        <taxon>Desulfurococcales</taxon>
        <taxon>Desulfurococcaceae</taxon>
        <taxon>Ignisphaera</taxon>
    </lineage>
</organism>
<dbReference type="SUPFAM" id="SSF50129">
    <property type="entry name" value="GroES-like"/>
    <property type="match status" value="1"/>
</dbReference>
<dbReference type="NCBIfam" id="TIGR02822">
    <property type="entry name" value="adh_fam_2"/>
    <property type="match status" value="1"/>
</dbReference>
<evidence type="ECO:0000256" key="4">
    <source>
        <dbReference type="ARBA" id="ARBA00022833"/>
    </source>
</evidence>
<evidence type="ECO:0000256" key="2">
    <source>
        <dbReference type="ARBA" id="ARBA00008072"/>
    </source>
</evidence>
<comment type="cofactor">
    <cofactor evidence="1">
        <name>Zn(2+)</name>
        <dbReference type="ChEBI" id="CHEBI:29105"/>
    </cofactor>
</comment>
<evidence type="ECO:0000256" key="1">
    <source>
        <dbReference type="ARBA" id="ARBA00001947"/>
    </source>
</evidence>
<evidence type="ECO:0000313" key="8">
    <source>
        <dbReference type="EMBL" id="HHP81210.1"/>
    </source>
</evidence>
<dbReference type="GO" id="GO:0046872">
    <property type="term" value="F:metal ion binding"/>
    <property type="evidence" value="ECO:0007669"/>
    <property type="project" value="UniProtKB-KW"/>
</dbReference>
<dbReference type="PANTHER" id="PTHR42940">
    <property type="entry name" value="ALCOHOL DEHYDROGENASE 1-RELATED"/>
    <property type="match status" value="1"/>
</dbReference>
<feature type="domain" description="Alcohol dehydrogenase-like N-terminal" evidence="7">
    <location>
        <begin position="44"/>
        <end position="151"/>
    </location>
</feature>
<feature type="domain" description="Alcohol dehydrogenase-like C-terminal" evidence="6">
    <location>
        <begin position="194"/>
        <end position="311"/>
    </location>
</feature>
<dbReference type="EC" id="1.-.-.-" evidence="8"/>
<dbReference type="EMBL" id="DRZI01000030">
    <property type="protein sequence ID" value="HHP81210.1"/>
    <property type="molecule type" value="Genomic_DNA"/>
</dbReference>
<accession>A0A7C5TK18</accession>
<dbReference type="InterPro" id="IPR036291">
    <property type="entry name" value="NAD(P)-bd_dom_sf"/>
</dbReference>
<comment type="caution">
    <text evidence="8">The sequence shown here is derived from an EMBL/GenBank/DDBJ whole genome shotgun (WGS) entry which is preliminary data.</text>
</comment>
<dbReference type="AlphaFoldDB" id="A0A7C5TK18"/>
<reference evidence="8" key="1">
    <citation type="journal article" date="2020" name="mSystems">
        <title>Genome- and Community-Level Interaction Insights into Carbon Utilization and Element Cycling Functions of Hydrothermarchaeota in Hydrothermal Sediment.</title>
        <authorList>
            <person name="Zhou Z."/>
            <person name="Liu Y."/>
            <person name="Xu W."/>
            <person name="Pan J."/>
            <person name="Luo Z.H."/>
            <person name="Li M."/>
        </authorList>
    </citation>
    <scope>NUCLEOTIDE SEQUENCE [LARGE SCALE GENOMIC DNA]</scope>
    <source>
        <strain evidence="9">SpSt-1</strain>
        <strain evidence="8">SpSt-1121</strain>
    </source>
</reference>
<dbReference type="Gene3D" id="3.40.50.720">
    <property type="entry name" value="NAD(P)-binding Rossmann-like Domain"/>
    <property type="match status" value="1"/>
</dbReference>
<dbReference type="InterPro" id="IPR014187">
    <property type="entry name" value="ADH_Zn_typ-2"/>
</dbReference>